<dbReference type="Gene3D" id="3.30.70.1280">
    <property type="entry name" value="SP0830-like domains"/>
    <property type="match status" value="1"/>
</dbReference>
<evidence type="ECO:0000313" key="2">
    <source>
        <dbReference type="Proteomes" id="UP000622552"/>
    </source>
</evidence>
<protein>
    <submittedName>
        <fullName evidence="1">Uncharacterized protein (DUF1697 family)</fullName>
    </submittedName>
</protein>
<dbReference type="RefSeq" id="WP_197005058.1">
    <property type="nucleotide sequence ID" value="NZ_BONS01000017.1"/>
</dbReference>
<dbReference type="PANTHER" id="PTHR36439:SF1">
    <property type="entry name" value="DUF1697 DOMAIN-CONTAINING PROTEIN"/>
    <property type="match status" value="1"/>
</dbReference>
<accession>A0A8J7KR81</accession>
<dbReference type="PIRSF" id="PIRSF008502">
    <property type="entry name" value="UCP008502"/>
    <property type="match status" value="1"/>
</dbReference>
<reference evidence="1" key="1">
    <citation type="submission" date="2020-11" db="EMBL/GenBank/DDBJ databases">
        <title>Sequencing the genomes of 1000 actinobacteria strains.</title>
        <authorList>
            <person name="Klenk H.-P."/>
        </authorList>
    </citation>
    <scope>NUCLEOTIDE SEQUENCE</scope>
    <source>
        <strain evidence="1">DSM 45356</strain>
    </source>
</reference>
<gene>
    <name evidence="1" type="ORF">IW245_004476</name>
</gene>
<dbReference type="AlphaFoldDB" id="A0A8J7KR81"/>
<sequence length="175" mass="18517">MRRILLLRAVNVGGANRLPMAWLKAALTDLGCTEVVTLLQSGNAVVSGVGPGIAGVLERRITADLGLNVSVLTRSHDELAGLVARNPWPDRVADPKSVHVDFLSAAPTKAKLATLDPAPFAPDECVVDGTEAFLWYANGSGRSKLTNDLLERRLGVVGTARNWNTVTKLLTLAGA</sequence>
<organism evidence="1 2">
    <name type="scientific">Longispora fulva</name>
    <dbReference type="NCBI Taxonomy" id="619741"/>
    <lineage>
        <taxon>Bacteria</taxon>
        <taxon>Bacillati</taxon>
        <taxon>Actinomycetota</taxon>
        <taxon>Actinomycetes</taxon>
        <taxon>Micromonosporales</taxon>
        <taxon>Micromonosporaceae</taxon>
        <taxon>Longispora</taxon>
    </lineage>
</organism>
<comment type="caution">
    <text evidence="1">The sequence shown here is derived from an EMBL/GenBank/DDBJ whole genome shotgun (WGS) entry which is preliminary data.</text>
</comment>
<name>A0A8J7KR81_9ACTN</name>
<keyword evidence="2" id="KW-1185">Reference proteome</keyword>
<dbReference type="Pfam" id="PF08002">
    <property type="entry name" value="DUF1697"/>
    <property type="match status" value="1"/>
</dbReference>
<dbReference type="SUPFAM" id="SSF160379">
    <property type="entry name" value="SP0830-like"/>
    <property type="match status" value="1"/>
</dbReference>
<dbReference type="PANTHER" id="PTHR36439">
    <property type="entry name" value="BLL4334 PROTEIN"/>
    <property type="match status" value="1"/>
</dbReference>
<evidence type="ECO:0000313" key="1">
    <source>
        <dbReference type="EMBL" id="MBG6138282.1"/>
    </source>
</evidence>
<dbReference type="InterPro" id="IPR012545">
    <property type="entry name" value="DUF1697"/>
</dbReference>
<dbReference type="Proteomes" id="UP000622552">
    <property type="component" value="Unassembled WGS sequence"/>
</dbReference>
<dbReference type="EMBL" id="JADOUF010000001">
    <property type="protein sequence ID" value="MBG6138282.1"/>
    <property type="molecule type" value="Genomic_DNA"/>
</dbReference>
<proteinExistence type="predicted"/>